<accession>A0A1I5AU81</accession>
<dbReference type="RefSeq" id="WP_245773611.1">
    <property type="nucleotide sequence ID" value="NZ_FOUY01000018.1"/>
</dbReference>
<keyword evidence="3" id="KW-1185">Reference proteome</keyword>
<evidence type="ECO:0000313" key="2">
    <source>
        <dbReference type="EMBL" id="SFN66003.1"/>
    </source>
</evidence>
<dbReference type="InterPro" id="IPR036388">
    <property type="entry name" value="WH-like_DNA-bd_sf"/>
</dbReference>
<dbReference type="SMART" id="SM01012">
    <property type="entry name" value="ANTAR"/>
    <property type="match status" value="1"/>
</dbReference>
<reference evidence="2 3" key="1">
    <citation type="submission" date="2016-10" db="EMBL/GenBank/DDBJ databases">
        <authorList>
            <person name="de Groot N.N."/>
        </authorList>
    </citation>
    <scope>NUCLEOTIDE SEQUENCE [LARGE SCALE GENOMIC DNA]</scope>
    <source>
        <strain evidence="2 3">CGMCC 4.1877</strain>
    </source>
</reference>
<name>A0A1I5AU81_PSUAM</name>
<gene>
    <name evidence="2" type="ORF">SAMN05216207_1018138</name>
</gene>
<organism evidence="2 3">
    <name type="scientific">Pseudonocardia ammonioxydans</name>
    <dbReference type="NCBI Taxonomy" id="260086"/>
    <lineage>
        <taxon>Bacteria</taxon>
        <taxon>Bacillati</taxon>
        <taxon>Actinomycetota</taxon>
        <taxon>Actinomycetes</taxon>
        <taxon>Pseudonocardiales</taxon>
        <taxon>Pseudonocardiaceae</taxon>
        <taxon>Pseudonocardia</taxon>
    </lineage>
</organism>
<dbReference type="InterPro" id="IPR005561">
    <property type="entry name" value="ANTAR"/>
</dbReference>
<dbReference type="Proteomes" id="UP000199614">
    <property type="component" value="Unassembled WGS sequence"/>
</dbReference>
<dbReference type="Gene3D" id="1.10.10.10">
    <property type="entry name" value="Winged helix-like DNA-binding domain superfamily/Winged helix DNA-binding domain"/>
    <property type="match status" value="1"/>
</dbReference>
<feature type="domain" description="ANTAR" evidence="1">
    <location>
        <begin position="21"/>
        <end position="82"/>
    </location>
</feature>
<dbReference type="AlphaFoldDB" id="A0A1I5AU81"/>
<protein>
    <submittedName>
        <fullName evidence="2">ANTAR domain-containing protein</fullName>
    </submittedName>
</protein>
<dbReference type="STRING" id="260086.SAMN05216207_1018138"/>
<dbReference type="SUPFAM" id="SSF52172">
    <property type="entry name" value="CheY-like"/>
    <property type="match status" value="1"/>
</dbReference>
<evidence type="ECO:0000313" key="3">
    <source>
        <dbReference type="Proteomes" id="UP000199614"/>
    </source>
</evidence>
<proteinExistence type="predicted"/>
<dbReference type="Pfam" id="PF03861">
    <property type="entry name" value="ANTAR"/>
    <property type="match status" value="1"/>
</dbReference>
<dbReference type="InterPro" id="IPR011006">
    <property type="entry name" value="CheY-like_superfamily"/>
</dbReference>
<dbReference type="EMBL" id="FOUY01000018">
    <property type="protein sequence ID" value="SFN66003.1"/>
    <property type="molecule type" value="Genomic_DNA"/>
</dbReference>
<sequence>MRIAQALTDVATIGLLHHRDHADQARLIDQLQTAVTSRVVIEQATGMLAERFGLTTEQAFRLLRAHARNHNRRLTDLARAVVTGREHLPRPEPDVR</sequence>
<dbReference type="GO" id="GO:0003723">
    <property type="term" value="F:RNA binding"/>
    <property type="evidence" value="ECO:0007669"/>
    <property type="project" value="InterPro"/>
</dbReference>
<dbReference type="PROSITE" id="PS50921">
    <property type="entry name" value="ANTAR"/>
    <property type="match status" value="1"/>
</dbReference>
<evidence type="ECO:0000259" key="1">
    <source>
        <dbReference type="PROSITE" id="PS50921"/>
    </source>
</evidence>